<accession>A0ABV8U2A5</accession>
<gene>
    <name evidence="1" type="ORF">ACFPET_17115</name>
</gene>
<reference evidence="2" key="1">
    <citation type="journal article" date="2019" name="Int. J. Syst. Evol. Microbiol.">
        <title>The Global Catalogue of Microorganisms (GCM) 10K type strain sequencing project: providing services to taxonomists for standard genome sequencing and annotation.</title>
        <authorList>
            <consortium name="The Broad Institute Genomics Platform"/>
            <consortium name="The Broad Institute Genome Sequencing Center for Infectious Disease"/>
            <person name="Wu L."/>
            <person name="Ma J."/>
        </authorList>
    </citation>
    <scope>NUCLEOTIDE SEQUENCE [LARGE SCALE GENOMIC DNA]</scope>
    <source>
        <strain evidence="2">IBRC-M 10908</strain>
    </source>
</reference>
<evidence type="ECO:0000313" key="1">
    <source>
        <dbReference type="EMBL" id="MFC4336925.1"/>
    </source>
</evidence>
<proteinExistence type="predicted"/>
<name>A0ABV8U2A5_9ACTN</name>
<sequence>MDNIPEAEGPMSSTVRRWRRLATRHNVEWSELVLIALNLYGLRGANPDSLRLRLLAEDDEYLTVVQANKSTSPFSLRAHVSPASPQHGLRELCVDGTTVAEIIDVEPSETVQGYLRADGTAANVHAPETDEYPEIVRHYRQTLRLLATEAPESDGPDRIREVAFNGHDADRGDMDSSEIIRHLTALREAMNAEDVSESATISVLTTAFTADTDFVSLRRDLGPLLLVLDADSGMPSEPGAEAVLPEAESLAQTLKAAGEAGLETSFTVTVGHQPLDVIKEWILPLAERTTVWPSLTIHPAETLSDESQHVAAPDERLDFFLEARNLFEQVFAPTRLKPEPWRCYRGLWYRQFAGEPLEGPYV</sequence>
<keyword evidence="2" id="KW-1185">Reference proteome</keyword>
<protein>
    <submittedName>
        <fullName evidence="1">Uncharacterized protein</fullName>
    </submittedName>
</protein>
<dbReference type="EMBL" id="JBHSDK010000025">
    <property type="protein sequence ID" value="MFC4336925.1"/>
    <property type="molecule type" value="Genomic_DNA"/>
</dbReference>
<comment type="caution">
    <text evidence="1">The sequence shown here is derived from an EMBL/GenBank/DDBJ whole genome shotgun (WGS) entry which is preliminary data.</text>
</comment>
<organism evidence="1 2">
    <name type="scientific">Salininema proteolyticum</name>
    <dbReference type="NCBI Taxonomy" id="1607685"/>
    <lineage>
        <taxon>Bacteria</taxon>
        <taxon>Bacillati</taxon>
        <taxon>Actinomycetota</taxon>
        <taxon>Actinomycetes</taxon>
        <taxon>Glycomycetales</taxon>
        <taxon>Glycomycetaceae</taxon>
        <taxon>Salininema</taxon>
    </lineage>
</organism>
<evidence type="ECO:0000313" key="2">
    <source>
        <dbReference type="Proteomes" id="UP001595823"/>
    </source>
</evidence>
<dbReference type="RefSeq" id="WP_380623356.1">
    <property type="nucleotide sequence ID" value="NZ_JBHSDK010000025.1"/>
</dbReference>
<dbReference type="Proteomes" id="UP001595823">
    <property type="component" value="Unassembled WGS sequence"/>
</dbReference>